<name>A0ABW5DL36_9PROT</name>
<dbReference type="RefSeq" id="WP_379874257.1">
    <property type="nucleotide sequence ID" value="NZ_JBHUIP010000001.1"/>
</dbReference>
<comment type="caution">
    <text evidence="1">The sequence shown here is derived from an EMBL/GenBank/DDBJ whole genome shotgun (WGS) entry which is preliminary data.</text>
</comment>
<keyword evidence="2" id="KW-1185">Reference proteome</keyword>
<dbReference type="Proteomes" id="UP001597295">
    <property type="component" value="Unassembled WGS sequence"/>
</dbReference>
<reference evidence="2" key="1">
    <citation type="journal article" date="2019" name="Int. J. Syst. Evol. Microbiol.">
        <title>The Global Catalogue of Microorganisms (GCM) 10K type strain sequencing project: providing services to taxonomists for standard genome sequencing and annotation.</title>
        <authorList>
            <consortium name="The Broad Institute Genomics Platform"/>
            <consortium name="The Broad Institute Genome Sequencing Center for Infectious Disease"/>
            <person name="Wu L."/>
            <person name="Ma J."/>
        </authorList>
    </citation>
    <scope>NUCLEOTIDE SEQUENCE [LARGE SCALE GENOMIC DNA]</scope>
    <source>
        <strain evidence="2">CGMCC 1.19062</strain>
    </source>
</reference>
<sequence length="138" mass="14640">MTIRTVNQSPRHSSCSASAQILRTLVTKSSTSRRPAASIRLAVLARQQANQNVAGLGRADLAVTQIENVCATINSMSAVSFTRPAVEQANTSPHIQAAKLLRGIKAEAKKTLATQQDIEKALRGLQIAALIQAAGRGR</sequence>
<organism evidence="1 2">
    <name type="scientific">Lacibacterium aquatile</name>
    <dbReference type="NCBI Taxonomy" id="1168082"/>
    <lineage>
        <taxon>Bacteria</taxon>
        <taxon>Pseudomonadati</taxon>
        <taxon>Pseudomonadota</taxon>
        <taxon>Alphaproteobacteria</taxon>
        <taxon>Rhodospirillales</taxon>
        <taxon>Rhodospirillaceae</taxon>
    </lineage>
</organism>
<dbReference type="EMBL" id="JBHUIP010000001">
    <property type="protein sequence ID" value="MFD2261455.1"/>
    <property type="molecule type" value="Genomic_DNA"/>
</dbReference>
<evidence type="ECO:0000313" key="2">
    <source>
        <dbReference type="Proteomes" id="UP001597295"/>
    </source>
</evidence>
<evidence type="ECO:0000313" key="1">
    <source>
        <dbReference type="EMBL" id="MFD2261455.1"/>
    </source>
</evidence>
<evidence type="ECO:0008006" key="3">
    <source>
        <dbReference type="Google" id="ProtNLM"/>
    </source>
</evidence>
<accession>A0ABW5DL36</accession>
<proteinExistence type="predicted"/>
<protein>
    <recommendedName>
        <fullName evidence="3">Flagellin C-terminal domain-containing protein</fullName>
    </recommendedName>
</protein>
<gene>
    <name evidence="1" type="ORF">ACFSM5_01055</name>
</gene>